<protein>
    <submittedName>
        <fullName evidence="1">Uncharacterized protein</fullName>
    </submittedName>
</protein>
<comment type="caution">
    <text evidence="1">The sequence shown here is derived from an EMBL/GenBank/DDBJ whole genome shotgun (WGS) entry which is preliminary data.</text>
</comment>
<keyword evidence="2" id="KW-1185">Reference proteome</keyword>
<gene>
    <name evidence="1" type="ORF">H1D41_15020</name>
</gene>
<reference evidence="1" key="1">
    <citation type="submission" date="2020-10" db="EMBL/GenBank/DDBJ databases">
        <title>Paenihalocynthiibacter styelae gen. nov., sp. nov., isolated from stalked sea squirt Styela clava.</title>
        <authorList>
            <person name="Kim Y.-O."/>
            <person name="Yoon J.-H."/>
        </authorList>
    </citation>
    <scope>NUCLEOTIDE SEQUENCE</scope>
    <source>
        <strain evidence="1">MYP1-1</strain>
    </source>
</reference>
<name>A0A8J7IEM0_9RHOB</name>
<dbReference type="RefSeq" id="WP_228849681.1">
    <property type="nucleotide sequence ID" value="NZ_JADCKQ010000012.1"/>
</dbReference>
<accession>A0A8J7IEM0</accession>
<sequence>MGALPPHLTESAKDATEWQGTLVTLVWNTARQTITVEDNFAAIPD</sequence>
<dbReference type="AlphaFoldDB" id="A0A8J7IEM0"/>
<dbReference type="EMBL" id="JADCKQ010000012">
    <property type="protein sequence ID" value="MBI1494954.1"/>
    <property type="molecule type" value="Genomic_DNA"/>
</dbReference>
<evidence type="ECO:0000313" key="2">
    <source>
        <dbReference type="Proteomes" id="UP000640583"/>
    </source>
</evidence>
<evidence type="ECO:0000313" key="1">
    <source>
        <dbReference type="EMBL" id="MBI1494954.1"/>
    </source>
</evidence>
<proteinExistence type="predicted"/>
<organism evidence="1 2">
    <name type="scientific">Halocynthiibacter styelae</name>
    <dbReference type="NCBI Taxonomy" id="2761955"/>
    <lineage>
        <taxon>Bacteria</taxon>
        <taxon>Pseudomonadati</taxon>
        <taxon>Pseudomonadota</taxon>
        <taxon>Alphaproteobacteria</taxon>
        <taxon>Rhodobacterales</taxon>
        <taxon>Paracoccaceae</taxon>
        <taxon>Halocynthiibacter</taxon>
    </lineage>
</organism>
<dbReference type="Proteomes" id="UP000640583">
    <property type="component" value="Unassembled WGS sequence"/>
</dbReference>